<evidence type="ECO:0000256" key="4">
    <source>
        <dbReference type="ARBA" id="ARBA00022803"/>
    </source>
</evidence>
<evidence type="ECO:0000256" key="1">
    <source>
        <dbReference type="ARBA" id="ARBA00004496"/>
    </source>
</evidence>
<dbReference type="InterPro" id="IPR051476">
    <property type="entry name" value="Bac_ResReg_Asp_Phosphatase"/>
</dbReference>
<accession>Q23EX1</accession>
<proteinExistence type="predicted"/>
<dbReference type="EMBL" id="GG662707">
    <property type="protein sequence ID" value="EAR95134.2"/>
    <property type="molecule type" value="Genomic_DNA"/>
</dbReference>
<protein>
    <recommendedName>
        <fullName evidence="5">Tetratricopeptide repeat protein 29</fullName>
    </recommendedName>
</protein>
<dbReference type="STRING" id="312017.Q23EX1"/>
<feature type="compositionally biased region" description="Polar residues" evidence="8">
    <location>
        <begin position="1"/>
        <end position="11"/>
    </location>
</feature>
<dbReference type="InParanoid" id="Q23EX1"/>
<evidence type="ECO:0000256" key="2">
    <source>
        <dbReference type="ARBA" id="ARBA00022490"/>
    </source>
</evidence>
<dbReference type="GeneID" id="7839722"/>
<dbReference type="GO" id="GO:0005929">
    <property type="term" value="C:cilium"/>
    <property type="evidence" value="ECO:0007669"/>
    <property type="project" value="TreeGrafter"/>
</dbReference>
<organism evidence="9 10">
    <name type="scientific">Tetrahymena thermophila (strain SB210)</name>
    <dbReference type="NCBI Taxonomy" id="312017"/>
    <lineage>
        <taxon>Eukaryota</taxon>
        <taxon>Sar</taxon>
        <taxon>Alveolata</taxon>
        <taxon>Ciliophora</taxon>
        <taxon>Intramacronucleata</taxon>
        <taxon>Oligohymenophorea</taxon>
        <taxon>Hymenostomatida</taxon>
        <taxon>Tetrahymenina</taxon>
        <taxon>Tetrahymenidae</taxon>
        <taxon>Tetrahymena</taxon>
    </lineage>
</organism>
<dbReference type="RefSeq" id="XP_001015379.2">
    <property type="nucleotide sequence ID" value="XM_001015379.2"/>
</dbReference>
<dbReference type="OrthoDB" id="286233at2759"/>
<evidence type="ECO:0000256" key="7">
    <source>
        <dbReference type="SAM" id="Coils"/>
    </source>
</evidence>
<dbReference type="eggNOG" id="ENOG502RQTX">
    <property type="taxonomic scope" value="Eukaryota"/>
</dbReference>
<keyword evidence="7" id="KW-0175">Coiled coil</keyword>
<dbReference type="KEGG" id="tet:TTHERM_00644590"/>
<dbReference type="InterPro" id="IPR019734">
    <property type="entry name" value="TPR_rpt"/>
</dbReference>
<keyword evidence="2" id="KW-0963">Cytoplasm</keyword>
<keyword evidence="3" id="KW-0677">Repeat</keyword>
<dbReference type="Pfam" id="PF13181">
    <property type="entry name" value="TPR_8"/>
    <property type="match status" value="1"/>
</dbReference>
<dbReference type="HOGENOM" id="CLU_405744_0_0_1"/>
<keyword evidence="10" id="KW-1185">Reference proteome</keyword>
<dbReference type="SUPFAM" id="SSF48452">
    <property type="entry name" value="TPR-like"/>
    <property type="match status" value="1"/>
</dbReference>
<feature type="compositionally biased region" description="Polar residues" evidence="8">
    <location>
        <begin position="23"/>
        <end position="64"/>
    </location>
</feature>
<feature type="repeat" description="TPR" evidence="6">
    <location>
        <begin position="506"/>
        <end position="539"/>
    </location>
</feature>
<dbReference type="GO" id="GO:0005737">
    <property type="term" value="C:cytoplasm"/>
    <property type="evidence" value="ECO:0007669"/>
    <property type="project" value="UniProtKB-SubCell"/>
</dbReference>
<comment type="subcellular location">
    <subcellularLocation>
        <location evidence="1">Cytoplasm</location>
    </subcellularLocation>
</comment>
<dbReference type="Proteomes" id="UP000009168">
    <property type="component" value="Unassembled WGS sequence"/>
</dbReference>
<dbReference type="PROSITE" id="PS50005">
    <property type="entry name" value="TPR"/>
    <property type="match status" value="1"/>
</dbReference>
<dbReference type="PANTHER" id="PTHR46630:SF1">
    <property type="entry name" value="TETRATRICOPEPTIDE REPEAT PROTEIN 29"/>
    <property type="match status" value="1"/>
</dbReference>
<dbReference type="Gene3D" id="1.25.40.10">
    <property type="entry name" value="Tetratricopeptide repeat domain"/>
    <property type="match status" value="2"/>
</dbReference>
<feature type="coiled-coil region" evidence="7">
    <location>
        <begin position="232"/>
        <end position="259"/>
    </location>
</feature>
<sequence>MNTQNSQNANMYSKADQARENLKTSQSKRLGQSSPSKNAMNASKQLQSFDNTENNQNTSQLQSEQTREYLKTSQSKRFRIVQNSPSKNAMNKTSSNKFFSSHSTLPMTKSKIDIPFKDPTFKPLLPSRYNVNEKVKPITYVSKEVLVDLEGKVEQLEIAKIDEKQKIKEFKNLQPCAFRVKQPQQFKNKPLRRQESDFQMFKEIFVAPKEKKLEDLKEKEKDFENLFHHDRAKQYEKILHIYNEENEKMKTNAKFLDNQQINNIQKYMGKTLTGANASLKEDILAKTNSKFNFSPRKEAEKLLTENIQVIESTLQLDTTHPKDEYFFDQQIQVQPPDLPNATIASPLTPGNGYAPSVPLTHNFKDSKSNIKDLLVRAKAGMQAGDIQKEAHLSFYLGMVYESNKQYNEAIKFYKQFFTCAKMMEDKIGLALGANRIAVNYFNIGNYEKCIEYHEQNIQLSDLENSYAGFYNIGIAFRKIDHLAESIVNFKKALDWAKQREEVESKCLAYGQLGVSYFKSHQYEEALDSFTSCRELSMKIGNKKLQLDCLLHITQITSKMPIRNSDNAIQVLRDAIECATLLEDRKTAALSMCNLGIMEGNRQYEQLVQTPCFVEEYEDFDEEDDLQTYNFCVRLEEEADEKQKKQEQQKQQQNHDNVNN</sequence>
<evidence type="ECO:0000256" key="3">
    <source>
        <dbReference type="ARBA" id="ARBA00022737"/>
    </source>
</evidence>
<dbReference type="AlphaFoldDB" id="Q23EX1"/>
<feature type="region of interest" description="Disordered" evidence="8">
    <location>
        <begin position="1"/>
        <end position="102"/>
    </location>
</feature>
<gene>
    <name evidence="9" type="ORF">TTHERM_00644590</name>
</gene>
<evidence type="ECO:0000256" key="6">
    <source>
        <dbReference type="PROSITE-ProRule" id="PRU00339"/>
    </source>
</evidence>
<feature type="coiled-coil region" evidence="7">
    <location>
        <begin position="146"/>
        <end position="173"/>
    </location>
</feature>
<evidence type="ECO:0000256" key="5">
    <source>
        <dbReference type="ARBA" id="ARBA00040665"/>
    </source>
</evidence>
<dbReference type="GO" id="GO:0003341">
    <property type="term" value="P:cilium movement"/>
    <property type="evidence" value="ECO:0007669"/>
    <property type="project" value="TreeGrafter"/>
</dbReference>
<keyword evidence="4 6" id="KW-0802">TPR repeat</keyword>
<name>Q23EX1_TETTS</name>
<evidence type="ECO:0000313" key="10">
    <source>
        <dbReference type="Proteomes" id="UP000009168"/>
    </source>
</evidence>
<evidence type="ECO:0000256" key="8">
    <source>
        <dbReference type="SAM" id="MobiDB-lite"/>
    </source>
</evidence>
<dbReference type="PANTHER" id="PTHR46630">
    <property type="entry name" value="TETRATRICOPEPTIDE REPEAT PROTEIN 29"/>
    <property type="match status" value="1"/>
</dbReference>
<reference evidence="10" key="1">
    <citation type="journal article" date="2006" name="PLoS Biol.">
        <title>Macronuclear genome sequence of the ciliate Tetrahymena thermophila, a model eukaryote.</title>
        <authorList>
            <person name="Eisen J.A."/>
            <person name="Coyne R.S."/>
            <person name="Wu M."/>
            <person name="Wu D."/>
            <person name="Thiagarajan M."/>
            <person name="Wortman J.R."/>
            <person name="Badger J.H."/>
            <person name="Ren Q."/>
            <person name="Amedeo P."/>
            <person name="Jones K.M."/>
            <person name="Tallon L.J."/>
            <person name="Delcher A.L."/>
            <person name="Salzberg S.L."/>
            <person name="Silva J.C."/>
            <person name="Haas B.J."/>
            <person name="Majoros W.H."/>
            <person name="Farzad M."/>
            <person name="Carlton J.M."/>
            <person name="Smith R.K. Jr."/>
            <person name="Garg J."/>
            <person name="Pearlman R.E."/>
            <person name="Karrer K.M."/>
            <person name="Sun L."/>
            <person name="Manning G."/>
            <person name="Elde N.C."/>
            <person name="Turkewitz A.P."/>
            <person name="Asai D.J."/>
            <person name="Wilkes D.E."/>
            <person name="Wang Y."/>
            <person name="Cai H."/>
            <person name="Collins K."/>
            <person name="Stewart B.A."/>
            <person name="Lee S.R."/>
            <person name="Wilamowska K."/>
            <person name="Weinberg Z."/>
            <person name="Ruzzo W.L."/>
            <person name="Wloga D."/>
            <person name="Gaertig J."/>
            <person name="Frankel J."/>
            <person name="Tsao C.-C."/>
            <person name="Gorovsky M.A."/>
            <person name="Keeling P.J."/>
            <person name="Waller R.F."/>
            <person name="Patron N.J."/>
            <person name="Cherry J.M."/>
            <person name="Stover N.A."/>
            <person name="Krieger C.J."/>
            <person name="del Toro C."/>
            <person name="Ryder H.F."/>
            <person name="Williamson S.C."/>
            <person name="Barbeau R.A."/>
            <person name="Hamilton E.P."/>
            <person name="Orias E."/>
        </authorList>
    </citation>
    <scope>NUCLEOTIDE SEQUENCE [LARGE SCALE GENOMIC DNA]</scope>
    <source>
        <strain evidence="10">SB210</strain>
    </source>
</reference>
<evidence type="ECO:0000313" key="9">
    <source>
        <dbReference type="EMBL" id="EAR95134.2"/>
    </source>
</evidence>
<dbReference type="SMART" id="SM00028">
    <property type="entry name" value="TPR"/>
    <property type="match status" value="4"/>
</dbReference>
<dbReference type="InterPro" id="IPR011990">
    <property type="entry name" value="TPR-like_helical_dom_sf"/>
</dbReference>
<feature type="compositionally biased region" description="Polar residues" evidence="8">
    <location>
        <begin position="80"/>
        <end position="102"/>
    </location>
</feature>